<dbReference type="PANTHER" id="PTHR11620">
    <property type="entry name" value="60S RIBOSOMAL PROTEIN L23A"/>
    <property type="match status" value="1"/>
</dbReference>
<dbReference type="NCBIfam" id="NF004359">
    <property type="entry name" value="PRK05738.1-3"/>
    <property type="match status" value="1"/>
</dbReference>
<protein>
    <recommendedName>
        <fullName evidence="6">Large ribosomal subunit protein uL23</fullName>
    </recommendedName>
</protein>
<dbReference type="InterPro" id="IPR012677">
    <property type="entry name" value="Nucleotide-bd_a/b_plait_sf"/>
</dbReference>
<name>A0A0H4TAM5_9ACTN</name>
<keyword evidence="5 6" id="KW-0687">Ribonucleoprotein</keyword>
<keyword evidence="4 6" id="KW-0689">Ribosomal protein</keyword>
<dbReference type="GO" id="GO:0006412">
    <property type="term" value="P:translation"/>
    <property type="evidence" value="ECO:0007669"/>
    <property type="project" value="UniProtKB-UniRule"/>
</dbReference>
<dbReference type="GO" id="GO:0005840">
    <property type="term" value="C:ribosome"/>
    <property type="evidence" value="ECO:0007669"/>
    <property type="project" value="UniProtKB-KW"/>
</dbReference>
<dbReference type="InterPro" id="IPR013025">
    <property type="entry name" value="Ribosomal_uL23-like"/>
</dbReference>
<evidence type="ECO:0000256" key="4">
    <source>
        <dbReference type="ARBA" id="ARBA00022980"/>
    </source>
</evidence>
<dbReference type="NCBIfam" id="NF004363">
    <property type="entry name" value="PRK05738.2-4"/>
    <property type="match status" value="1"/>
</dbReference>
<dbReference type="SUPFAM" id="SSF54189">
    <property type="entry name" value="Ribosomal proteins S24e, L23 and L15e"/>
    <property type="match status" value="1"/>
</dbReference>
<dbReference type="InterPro" id="IPR012678">
    <property type="entry name" value="Ribosomal_uL23/eL15/eS24_sf"/>
</dbReference>
<sequence>MKNPRDLIIEPIVSEKSYDLIEVSNTYTFRVDRRSTKTEIRQAVESIFGVKVIRVNTINRKGKRKRTGYTFGMRPSVKRALVTLAEGDEIDIFGV</sequence>
<dbReference type="Pfam" id="PF00276">
    <property type="entry name" value="Ribosomal_L23"/>
    <property type="match status" value="1"/>
</dbReference>
<keyword evidence="2 6" id="KW-0699">rRNA-binding</keyword>
<dbReference type="FunFam" id="3.30.70.330:FF:000001">
    <property type="entry name" value="50S ribosomal protein L23"/>
    <property type="match status" value="1"/>
</dbReference>
<accession>A0A0H4TAM5</accession>
<evidence type="ECO:0000256" key="6">
    <source>
        <dbReference type="HAMAP-Rule" id="MF_01369"/>
    </source>
</evidence>
<dbReference type="EMBL" id="KT007057">
    <property type="protein sequence ID" value="AKQ05023.1"/>
    <property type="molecule type" value="Genomic_DNA"/>
</dbReference>
<evidence type="ECO:0000256" key="1">
    <source>
        <dbReference type="ARBA" id="ARBA00006700"/>
    </source>
</evidence>
<evidence type="ECO:0000256" key="3">
    <source>
        <dbReference type="ARBA" id="ARBA00022884"/>
    </source>
</evidence>
<organism evidence="7">
    <name type="scientific">uncultured actinobacterium Rifle_16ft_4_minimus_9892</name>
    <dbReference type="NCBI Taxonomy" id="1665150"/>
    <lineage>
        <taxon>Bacteria</taxon>
        <taxon>Bacillati</taxon>
        <taxon>Actinomycetota</taxon>
        <taxon>Actinomycetes</taxon>
        <taxon>marine Actinobacteria clade</taxon>
        <taxon>environmental samples</taxon>
    </lineage>
</organism>
<comment type="subunit">
    <text evidence="6">Part of the 50S ribosomal subunit. Contacts protein L29, and trigger factor when it is bound to the ribosome.</text>
</comment>
<dbReference type="HAMAP" id="MF_01369_B">
    <property type="entry name" value="Ribosomal_uL23_B"/>
    <property type="match status" value="1"/>
</dbReference>
<gene>
    <name evidence="6 7" type="primary">rplW</name>
</gene>
<evidence type="ECO:0000256" key="5">
    <source>
        <dbReference type="ARBA" id="ARBA00023274"/>
    </source>
</evidence>
<dbReference type="AlphaFoldDB" id="A0A0H4TAM5"/>
<dbReference type="GO" id="GO:0019843">
    <property type="term" value="F:rRNA binding"/>
    <property type="evidence" value="ECO:0007669"/>
    <property type="project" value="UniProtKB-UniRule"/>
</dbReference>
<evidence type="ECO:0000313" key="7">
    <source>
        <dbReference type="EMBL" id="AKQ05023.1"/>
    </source>
</evidence>
<evidence type="ECO:0000256" key="2">
    <source>
        <dbReference type="ARBA" id="ARBA00022730"/>
    </source>
</evidence>
<reference evidence="7" key="1">
    <citation type="journal article" date="2015" name="ISME J.">
        <title>Aquifer environment selects for microbial species cohorts in sediment and groundwater.</title>
        <authorList>
            <person name="Hug L.A."/>
            <person name="Thomas B.C."/>
            <person name="Brown C.T."/>
            <person name="Frischkorn K.R."/>
            <person name="Williams K.H."/>
            <person name="Tringe S.G."/>
            <person name="Banfield J.F."/>
        </authorList>
    </citation>
    <scope>NUCLEOTIDE SEQUENCE</scope>
</reference>
<dbReference type="GO" id="GO:1990904">
    <property type="term" value="C:ribonucleoprotein complex"/>
    <property type="evidence" value="ECO:0007669"/>
    <property type="project" value="UniProtKB-KW"/>
</dbReference>
<dbReference type="GO" id="GO:0003735">
    <property type="term" value="F:structural constituent of ribosome"/>
    <property type="evidence" value="ECO:0007669"/>
    <property type="project" value="InterPro"/>
</dbReference>
<dbReference type="Gene3D" id="3.30.70.330">
    <property type="match status" value="1"/>
</dbReference>
<comment type="similarity">
    <text evidence="1 6">Belongs to the universal ribosomal protein uL23 family.</text>
</comment>
<comment type="function">
    <text evidence="6">One of the early assembly proteins it binds 23S rRNA. One of the proteins that surrounds the polypeptide exit tunnel on the outside of the ribosome. Forms the main docking site for trigger factor binding to the ribosome.</text>
</comment>
<keyword evidence="3 6" id="KW-0694">RNA-binding</keyword>
<proteinExistence type="inferred from homology"/>
<dbReference type="NCBIfam" id="NF004364">
    <property type="entry name" value="PRK05738.2-5"/>
    <property type="match status" value="1"/>
</dbReference>